<name>A0A811K116_9BILA</name>
<feature type="transmembrane region" description="Helical" evidence="1">
    <location>
        <begin position="75"/>
        <end position="99"/>
    </location>
</feature>
<accession>A0A811K116</accession>
<dbReference type="OrthoDB" id="5850452at2759"/>
<keyword evidence="1" id="KW-1133">Transmembrane helix</keyword>
<dbReference type="EMBL" id="CAJFDH010000002">
    <property type="protein sequence ID" value="CAD5209018.1"/>
    <property type="molecule type" value="Genomic_DNA"/>
</dbReference>
<protein>
    <recommendedName>
        <fullName evidence="4">MARVEL domain-containing protein</fullName>
    </recommendedName>
</protein>
<keyword evidence="3" id="KW-1185">Reference proteome</keyword>
<evidence type="ECO:0000313" key="3">
    <source>
        <dbReference type="Proteomes" id="UP000614601"/>
    </source>
</evidence>
<proteinExistence type="predicted"/>
<dbReference type="Proteomes" id="UP000783686">
    <property type="component" value="Unassembled WGS sequence"/>
</dbReference>
<evidence type="ECO:0000313" key="2">
    <source>
        <dbReference type="EMBL" id="CAD5209018.1"/>
    </source>
</evidence>
<feature type="transmembrane region" description="Helical" evidence="1">
    <location>
        <begin position="17"/>
        <end position="35"/>
    </location>
</feature>
<dbReference type="EMBL" id="CAJFCW020000002">
    <property type="protein sequence ID" value="CAG9088268.1"/>
    <property type="molecule type" value="Genomic_DNA"/>
</dbReference>
<evidence type="ECO:0008006" key="4">
    <source>
        <dbReference type="Google" id="ProtNLM"/>
    </source>
</evidence>
<gene>
    <name evidence="2" type="ORF">BOKJ2_LOCUS2470</name>
</gene>
<dbReference type="Proteomes" id="UP000614601">
    <property type="component" value="Unassembled WGS sequence"/>
</dbReference>
<comment type="caution">
    <text evidence="2">The sequence shown here is derived from an EMBL/GenBank/DDBJ whole genome shotgun (WGS) entry which is preliminary data.</text>
</comment>
<feature type="transmembrane region" description="Helical" evidence="1">
    <location>
        <begin position="41"/>
        <end position="63"/>
    </location>
</feature>
<dbReference type="AlphaFoldDB" id="A0A811K116"/>
<organism evidence="2 3">
    <name type="scientific">Bursaphelenchus okinawaensis</name>
    <dbReference type="NCBI Taxonomy" id="465554"/>
    <lineage>
        <taxon>Eukaryota</taxon>
        <taxon>Metazoa</taxon>
        <taxon>Ecdysozoa</taxon>
        <taxon>Nematoda</taxon>
        <taxon>Chromadorea</taxon>
        <taxon>Rhabditida</taxon>
        <taxon>Tylenchina</taxon>
        <taxon>Tylenchomorpha</taxon>
        <taxon>Aphelenchoidea</taxon>
        <taxon>Aphelenchoididae</taxon>
        <taxon>Bursaphelenchus</taxon>
    </lineage>
</organism>
<reference evidence="2" key="1">
    <citation type="submission" date="2020-09" db="EMBL/GenBank/DDBJ databases">
        <authorList>
            <person name="Kikuchi T."/>
        </authorList>
    </citation>
    <scope>NUCLEOTIDE SEQUENCE</scope>
    <source>
        <strain evidence="2">SH1</strain>
    </source>
</reference>
<keyword evidence="1" id="KW-0812">Transmembrane</keyword>
<feature type="transmembrane region" description="Helical" evidence="1">
    <location>
        <begin position="111"/>
        <end position="133"/>
    </location>
</feature>
<keyword evidence="1" id="KW-0472">Membrane</keyword>
<evidence type="ECO:0000256" key="1">
    <source>
        <dbReference type="SAM" id="Phobius"/>
    </source>
</evidence>
<sequence length="161" mass="17176">MGFNLERISTVPNVVKLYSLFGVVVIIFSIGSAHVQPAGTGFIWSIAISNLTLGLVQVILLGLEIDVVVFPPRGFFSWALLECIVSIFFAITHFISIWLCASAANYGNVTAFTIAGIFSLIVSSSHAFNTVLFGRIWANVQQNGLGQDGLLSVGSTSYGAS</sequence>